<dbReference type="EC" id="2.4.1.25" evidence="1"/>
<dbReference type="EMBL" id="CP066744">
    <property type="protein sequence ID" value="QQK07180.1"/>
    <property type="molecule type" value="Genomic_DNA"/>
</dbReference>
<keyword evidence="1" id="KW-0328">Glycosyltransferase</keyword>
<keyword evidence="1" id="KW-0808">Transferase</keyword>
<name>A0AC61MNV6_9FIRM</name>
<protein>
    <submittedName>
        <fullName evidence="1">4-alpha-glucanotransferase</fullName>
        <ecNumber evidence="1">2.4.1.25</ecNumber>
    </submittedName>
</protein>
<evidence type="ECO:0000313" key="1">
    <source>
        <dbReference type="EMBL" id="QQK07180.1"/>
    </source>
</evidence>
<sequence length="508" mass="60136">MEEHINKNDEYNYKKVNKLRESGIIMHITSLPSKYGIGTFGKAAYDFVDFLKDANQKYWQVLPLGPTTYGDSPYQSYSSFAGNPYFIDFDILKDIGLLELEDYENVNFGHNEEEVDYSLIYNNKMDVLRKAFNRARKLNWDYSEFLEENKEWIYDYALFMALKEYFNGVSWINWDNDIKLREEKAVEHYREKLSKEMEFHYFLQLNFFKQYEELKKYANDNGIKIIGDLPIYVAPDSCDIWVDYRYFKVDENHEPITVGGCPPDDFTEDGQLWGNPVYNWKALRDDGYKWWIKRMKINMKLFDKIRIDHFRGFESFWEIPSDHETAKNGKWTKGPAEEFFGKLKEEIPNLDVIAEDLGYMTKEVTALREYTGFPGMKILQFAFSPYDESDYLPHNVERNWVMYTGTHDNETLTSWLENSPKETIDYAVDYLKLNKEEGYEWGLIRGVWSSVANLAIAQMQDFLCLGEFSRMNKPGTLGNWKWRVKSNMLTKDLADKIAGLTKLYSRNR</sequence>
<reference evidence="1 2" key="1">
    <citation type="journal article" date="2022" name="Int. J. Syst. Evol. Microbiol.">
        <title>Miniphocaeibacter halophilus sp. nov., an ammonium-tolerant acetate-producing bacterium isolated from a biogas system.</title>
        <authorList>
            <person name="Schnurer A."/>
            <person name="Singh A."/>
            <person name="Bi S."/>
            <person name="Qiao W."/>
            <person name="Westerholm M."/>
        </authorList>
    </citation>
    <scope>NUCLEOTIDE SEQUENCE [LARGE SCALE GENOMIC DNA]</scope>
    <source>
        <strain evidence="1 2">AMB_01</strain>
    </source>
</reference>
<dbReference type="Proteomes" id="UP000595814">
    <property type="component" value="Chromosome"/>
</dbReference>
<accession>A0AC61MNV6</accession>
<gene>
    <name evidence="1" type="primary">malQ</name>
    <name evidence="1" type="ORF">JFY71_07560</name>
</gene>
<proteinExistence type="predicted"/>
<evidence type="ECO:0000313" key="2">
    <source>
        <dbReference type="Proteomes" id="UP000595814"/>
    </source>
</evidence>
<keyword evidence="2" id="KW-1185">Reference proteome</keyword>
<organism evidence="1 2">
    <name type="scientific">Miniphocaeibacter halophilus</name>
    <dbReference type="NCBI Taxonomy" id="2931922"/>
    <lineage>
        <taxon>Bacteria</taxon>
        <taxon>Bacillati</taxon>
        <taxon>Bacillota</taxon>
        <taxon>Tissierellia</taxon>
        <taxon>Tissierellales</taxon>
        <taxon>Peptoniphilaceae</taxon>
        <taxon>Miniphocaeibacter</taxon>
    </lineage>
</organism>